<dbReference type="EMBL" id="FLUO01000001">
    <property type="protein sequence ID" value="SBV94714.1"/>
    <property type="molecule type" value="Genomic_DNA"/>
</dbReference>
<proteinExistence type="predicted"/>
<name>A0A212J5Q0_9PROT</name>
<organism evidence="1">
    <name type="scientific">uncultured Alphaproteobacteria bacterium</name>
    <dbReference type="NCBI Taxonomy" id="91750"/>
    <lineage>
        <taxon>Bacteria</taxon>
        <taxon>Pseudomonadati</taxon>
        <taxon>Pseudomonadota</taxon>
        <taxon>Alphaproteobacteria</taxon>
        <taxon>environmental samples</taxon>
    </lineage>
</organism>
<accession>A0A212J5Q0</accession>
<protein>
    <submittedName>
        <fullName evidence="1">Uncharacterized protein</fullName>
    </submittedName>
</protein>
<gene>
    <name evidence="1" type="ORF">KL86APRO_10544</name>
</gene>
<sequence>MKRLVVIAAIVLLLAGGSLAGLYLFMPGMLGLPEPAPSEVAAAPTPPPQPVKPATIPLDTVAVPVMLDGKPQRQIQFSITLVTTPEAHEKVVADLPRLRNAVISFAYSFFPEYFAATPKMDLARLKVTLRELARRTLGDGVEDVLIQSYIEM</sequence>
<evidence type="ECO:0000313" key="1">
    <source>
        <dbReference type="EMBL" id="SBV94714.1"/>
    </source>
</evidence>
<reference evidence="1" key="1">
    <citation type="submission" date="2016-04" db="EMBL/GenBank/DDBJ databases">
        <authorList>
            <person name="Evans L.H."/>
            <person name="Alamgir A."/>
            <person name="Owens N."/>
            <person name="Weber N.D."/>
            <person name="Virtaneva K."/>
            <person name="Barbian K."/>
            <person name="Babar A."/>
            <person name="Rosenke K."/>
        </authorList>
    </citation>
    <scope>NUCLEOTIDE SEQUENCE</scope>
    <source>
        <strain evidence="1">86</strain>
    </source>
</reference>
<dbReference type="AlphaFoldDB" id="A0A212J5Q0"/>